<evidence type="ECO:0000256" key="1">
    <source>
        <dbReference type="SAM" id="Phobius"/>
    </source>
</evidence>
<reference evidence="2 3" key="1">
    <citation type="submission" date="2017-09" db="EMBL/GenBank/DDBJ databases">
        <title>Depth-based differentiation of microbial function through sediment-hosted aquifers and enrichment of novel symbionts in the deep terrestrial subsurface.</title>
        <authorList>
            <person name="Probst A.J."/>
            <person name="Ladd B."/>
            <person name="Jarett J.K."/>
            <person name="Geller-Mcgrath D.E."/>
            <person name="Sieber C.M."/>
            <person name="Emerson J.B."/>
            <person name="Anantharaman K."/>
            <person name="Thomas B.C."/>
            <person name="Malmstrom R."/>
            <person name="Stieglmeier M."/>
            <person name="Klingl A."/>
            <person name="Woyke T."/>
            <person name="Ryan C.M."/>
            <person name="Banfield J.F."/>
        </authorList>
    </citation>
    <scope>NUCLEOTIDE SEQUENCE [LARGE SCALE GENOMIC DNA]</scope>
    <source>
        <strain evidence="2">CG23_combo_of_CG06-09_8_20_14_all_49_15</strain>
    </source>
</reference>
<keyword evidence="1" id="KW-0472">Membrane</keyword>
<evidence type="ECO:0000313" key="3">
    <source>
        <dbReference type="Proteomes" id="UP000230729"/>
    </source>
</evidence>
<dbReference type="AlphaFoldDB" id="A0A2G9ZKN1"/>
<gene>
    <name evidence="2" type="ORF">COX22_02900</name>
</gene>
<proteinExistence type="predicted"/>
<keyword evidence="1" id="KW-1133">Transmembrane helix</keyword>
<organism evidence="2 3">
    <name type="scientific">Candidatus Falkowbacteria bacterium CG23_combo_of_CG06-09_8_20_14_all_49_15</name>
    <dbReference type="NCBI Taxonomy" id="1974572"/>
    <lineage>
        <taxon>Bacteria</taxon>
        <taxon>Candidatus Falkowiibacteriota</taxon>
    </lineage>
</organism>
<dbReference type="EMBL" id="PCSD01000069">
    <property type="protein sequence ID" value="PIP33714.1"/>
    <property type="molecule type" value="Genomic_DNA"/>
</dbReference>
<evidence type="ECO:0000313" key="2">
    <source>
        <dbReference type="EMBL" id="PIP33714.1"/>
    </source>
</evidence>
<evidence type="ECO:0008006" key="4">
    <source>
        <dbReference type="Google" id="ProtNLM"/>
    </source>
</evidence>
<dbReference type="InterPro" id="IPR036034">
    <property type="entry name" value="PDZ_sf"/>
</dbReference>
<dbReference type="SUPFAM" id="SSF50156">
    <property type="entry name" value="PDZ domain-like"/>
    <property type="match status" value="1"/>
</dbReference>
<name>A0A2G9ZKN1_9BACT</name>
<dbReference type="Gene3D" id="2.30.42.10">
    <property type="match status" value="1"/>
</dbReference>
<keyword evidence="1" id="KW-0812">Transmembrane</keyword>
<accession>A0A2G9ZKN1</accession>
<protein>
    <recommendedName>
        <fullName evidence="4">PDZ domain-containing protein</fullName>
    </recommendedName>
</protein>
<sequence>MFKIFPDTKNISRLVYIILAVFFSLAAGFLGGWLSRFYLPDSFYFAAVGDSPAWEKGWFEWQKLIQQKGKSIVIEQDQQAAAVAAAGRIGLVGIFPKDSAEKLSLGATTLKAYRISSAVGQGAAVTSDGWILTSWRPVGLEKDTKPEKGLILWSGYEAMDAENNIYAINDYRFDPLTDFYFFHLAGAKNLTLKQFAARATVAPGQMVVAFDWQGRAEIAFASQPEAPVKKIMQSDEAAPVLLFRSAVGPLSPGAMIYNLAGEIAALLDRQQAAIPAYYFQSALGSLLKSGEIRRANFGVAYQDLSDFSSLDGAAAWPSRQGALVLEIMKPSAGNFNFGSALDLKTGDLITAINGQELNVRFRLSDAVLLLPPDRDVEIDFFRAGKKMTARAAAPAWTGKD</sequence>
<dbReference type="Proteomes" id="UP000230729">
    <property type="component" value="Unassembled WGS sequence"/>
</dbReference>
<comment type="caution">
    <text evidence="2">The sequence shown here is derived from an EMBL/GenBank/DDBJ whole genome shotgun (WGS) entry which is preliminary data.</text>
</comment>
<feature type="transmembrane region" description="Helical" evidence="1">
    <location>
        <begin position="14"/>
        <end position="34"/>
    </location>
</feature>